<protein>
    <recommendedName>
        <fullName evidence="4">F-box domain-containing protein</fullName>
    </recommendedName>
</protein>
<organism evidence="2 3">
    <name type="scientific">Mycena alexandri</name>
    <dbReference type="NCBI Taxonomy" id="1745969"/>
    <lineage>
        <taxon>Eukaryota</taxon>
        <taxon>Fungi</taxon>
        <taxon>Dikarya</taxon>
        <taxon>Basidiomycota</taxon>
        <taxon>Agaricomycotina</taxon>
        <taxon>Agaricomycetes</taxon>
        <taxon>Agaricomycetidae</taxon>
        <taxon>Agaricales</taxon>
        <taxon>Marasmiineae</taxon>
        <taxon>Mycenaceae</taxon>
        <taxon>Mycena</taxon>
    </lineage>
</organism>
<keyword evidence="3" id="KW-1185">Reference proteome</keyword>
<comment type="caution">
    <text evidence="2">The sequence shown here is derived from an EMBL/GenBank/DDBJ whole genome shotgun (WGS) entry which is preliminary data.</text>
</comment>
<dbReference type="EMBL" id="JARJCM010000003">
    <property type="protein sequence ID" value="KAJ7046334.1"/>
    <property type="molecule type" value="Genomic_DNA"/>
</dbReference>
<dbReference type="SUPFAM" id="SSF52047">
    <property type="entry name" value="RNI-like"/>
    <property type="match status" value="1"/>
</dbReference>
<feature type="region of interest" description="Disordered" evidence="1">
    <location>
        <begin position="309"/>
        <end position="332"/>
    </location>
</feature>
<evidence type="ECO:0008006" key="4">
    <source>
        <dbReference type="Google" id="ProtNLM"/>
    </source>
</evidence>
<proteinExistence type="predicted"/>
<reference evidence="2" key="1">
    <citation type="submission" date="2023-03" db="EMBL/GenBank/DDBJ databases">
        <title>Massive genome expansion in bonnet fungi (Mycena s.s.) driven by repeated elements and novel gene families across ecological guilds.</title>
        <authorList>
            <consortium name="Lawrence Berkeley National Laboratory"/>
            <person name="Harder C.B."/>
            <person name="Miyauchi S."/>
            <person name="Viragh M."/>
            <person name="Kuo A."/>
            <person name="Thoen E."/>
            <person name="Andreopoulos B."/>
            <person name="Lu D."/>
            <person name="Skrede I."/>
            <person name="Drula E."/>
            <person name="Henrissat B."/>
            <person name="Morin E."/>
            <person name="Kohler A."/>
            <person name="Barry K."/>
            <person name="LaButti K."/>
            <person name="Morin E."/>
            <person name="Salamov A."/>
            <person name="Lipzen A."/>
            <person name="Mereny Z."/>
            <person name="Hegedus B."/>
            <person name="Baldrian P."/>
            <person name="Stursova M."/>
            <person name="Weitz H."/>
            <person name="Taylor A."/>
            <person name="Grigoriev I.V."/>
            <person name="Nagy L.G."/>
            <person name="Martin F."/>
            <person name="Kauserud H."/>
        </authorList>
    </citation>
    <scope>NUCLEOTIDE SEQUENCE</scope>
    <source>
        <strain evidence="2">CBHHK200</strain>
    </source>
</reference>
<evidence type="ECO:0000256" key="1">
    <source>
        <dbReference type="SAM" id="MobiDB-lite"/>
    </source>
</evidence>
<evidence type="ECO:0000313" key="3">
    <source>
        <dbReference type="Proteomes" id="UP001218188"/>
    </source>
</evidence>
<accession>A0AAD6THI8</accession>
<evidence type="ECO:0000313" key="2">
    <source>
        <dbReference type="EMBL" id="KAJ7046334.1"/>
    </source>
</evidence>
<name>A0AAD6THI8_9AGAR</name>
<dbReference type="Proteomes" id="UP001218188">
    <property type="component" value="Unassembled WGS sequence"/>
</dbReference>
<sequence length="371" mass="41185">MALSKSILYHVPTELLREIVSSVDTAKTMAVLSRASRLFNAITTPILYRHIFLGSVESTLECFDTLAKTPKRHDSIRSLRIVINASDPGALRAYVPTDMIFPLEAGLRPLRQLQHLYLRIPDFSDEYLVIFATLVLPELRIFSTYHTGTFSPLLSSFLNHHPNLTHLELFRPFTTKGEPSASQHLPLTHLPNLRVYRGCAAYAARLVVFHRGLGRADILDAQEETDLDLLLAALALATTATTPFVLTFLCDGPQTALFVPLVKWLPQVRMLSVGPFMGPPRGLAAEAIQEIGDAMDHLTNLASFDFDNVVRPPGKPNPDRDDGAAEEADSPEADLAALTAWGERCSTLVTSRIHTRNWARHSGAWVRLDHK</sequence>
<dbReference type="AlphaFoldDB" id="A0AAD6THI8"/>
<gene>
    <name evidence="2" type="ORF">C8F04DRAFT_1063992</name>
</gene>